<feature type="non-terminal residue" evidence="1">
    <location>
        <position position="1"/>
    </location>
</feature>
<name>A0A0C2Y7B2_HEBCY</name>
<proteinExistence type="predicted"/>
<dbReference type="EMBL" id="KN831772">
    <property type="protein sequence ID" value="KIM45728.1"/>
    <property type="molecule type" value="Genomic_DNA"/>
</dbReference>
<keyword evidence="2" id="KW-1185">Reference proteome</keyword>
<sequence>INQALPAELLSLRKELLGDYKLPATPPESYTGPRALEESEKLSLQHYIAWRNSNGTVVAYNEHKKVLEASTKTEILSLFRVRKLAASLTGFCPTKVDMCPKSCIAYTGSYKDLDACPHIPSSGILCGAPRFKSGTRGKKKPNAQVTILPPMETIKAMFANSEISHKIRNRDACLKAALHAVGNATKRYSDFGNGAVHQHQYEELHLFQDHRDIALALSTDGAQLTMKKQSNTWLLILIVLNLPPEIRYTSGDVIKSSHPGTKLAWRY</sequence>
<dbReference type="OrthoDB" id="2742740at2759"/>
<dbReference type="HOGENOM" id="CLU_063594_0_0_1"/>
<evidence type="ECO:0000313" key="2">
    <source>
        <dbReference type="Proteomes" id="UP000053424"/>
    </source>
</evidence>
<dbReference type="STRING" id="686832.A0A0C2Y7B2"/>
<evidence type="ECO:0000313" key="1">
    <source>
        <dbReference type="EMBL" id="KIM45728.1"/>
    </source>
</evidence>
<protein>
    <submittedName>
        <fullName evidence="1">Uncharacterized protein</fullName>
    </submittedName>
</protein>
<dbReference type="Proteomes" id="UP000053424">
    <property type="component" value="Unassembled WGS sequence"/>
</dbReference>
<reference evidence="2" key="2">
    <citation type="submission" date="2015-01" db="EMBL/GenBank/DDBJ databases">
        <title>Evolutionary Origins and Diversification of the Mycorrhizal Mutualists.</title>
        <authorList>
            <consortium name="DOE Joint Genome Institute"/>
            <consortium name="Mycorrhizal Genomics Consortium"/>
            <person name="Kohler A."/>
            <person name="Kuo A."/>
            <person name="Nagy L.G."/>
            <person name="Floudas D."/>
            <person name="Copeland A."/>
            <person name="Barry K.W."/>
            <person name="Cichocki N."/>
            <person name="Veneault-Fourrey C."/>
            <person name="LaButti K."/>
            <person name="Lindquist E.A."/>
            <person name="Lipzen A."/>
            <person name="Lundell T."/>
            <person name="Morin E."/>
            <person name="Murat C."/>
            <person name="Riley R."/>
            <person name="Ohm R."/>
            <person name="Sun H."/>
            <person name="Tunlid A."/>
            <person name="Henrissat B."/>
            <person name="Grigoriev I.V."/>
            <person name="Hibbett D.S."/>
            <person name="Martin F."/>
        </authorList>
    </citation>
    <scope>NUCLEOTIDE SEQUENCE [LARGE SCALE GENOMIC DNA]</scope>
    <source>
        <strain evidence="2">h7</strain>
    </source>
</reference>
<reference evidence="1 2" key="1">
    <citation type="submission" date="2014-04" db="EMBL/GenBank/DDBJ databases">
        <authorList>
            <consortium name="DOE Joint Genome Institute"/>
            <person name="Kuo A."/>
            <person name="Gay G."/>
            <person name="Dore J."/>
            <person name="Kohler A."/>
            <person name="Nagy L.G."/>
            <person name="Floudas D."/>
            <person name="Copeland A."/>
            <person name="Barry K.W."/>
            <person name="Cichocki N."/>
            <person name="Veneault-Fourrey C."/>
            <person name="LaButti K."/>
            <person name="Lindquist E.A."/>
            <person name="Lipzen A."/>
            <person name="Lundell T."/>
            <person name="Morin E."/>
            <person name="Murat C."/>
            <person name="Sun H."/>
            <person name="Tunlid A."/>
            <person name="Henrissat B."/>
            <person name="Grigoriev I.V."/>
            <person name="Hibbett D.S."/>
            <person name="Martin F."/>
            <person name="Nordberg H.P."/>
            <person name="Cantor M.N."/>
            <person name="Hua S.X."/>
        </authorList>
    </citation>
    <scope>NUCLEOTIDE SEQUENCE [LARGE SCALE GENOMIC DNA]</scope>
    <source>
        <strain evidence="2">h7</strain>
    </source>
</reference>
<organism evidence="1 2">
    <name type="scientific">Hebeloma cylindrosporum</name>
    <dbReference type="NCBI Taxonomy" id="76867"/>
    <lineage>
        <taxon>Eukaryota</taxon>
        <taxon>Fungi</taxon>
        <taxon>Dikarya</taxon>
        <taxon>Basidiomycota</taxon>
        <taxon>Agaricomycotina</taxon>
        <taxon>Agaricomycetes</taxon>
        <taxon>Agaricomycetidae</taxon>
        <taxon>Agaricales</taxon>
        <taxon>Agaricineae</taxon>
        <taxon>Hymenogastraceae</taxon>
        <taxon>Hebeloma</taxon>
    </lineage>
</organism>
<gene>
    <name evidence="1" type="ORF">M413DRAFT_66210</name>
</gene>
<accession>A0A0C2Y7B2</accession>
<dbReference type="AlphaFoldDB" id="A0A0C2Y7B2"/>